<feature type="region of interest" description="Disordered" evidence="1">
    <location>
        <begin position="36"/>
        <end position="55"/>
    </location>
</feature>
<name>A0A816WAG3_BRANA</name>
<dbReference type="Proteomes" id="UP001295469">
    <property type="component" value="Chromosome A03"/>
</dbReference>
<evidence type="ECO:0000313" key="2">
    <source>
        <dbReference type="EMBL" id="CAF2133802.1"/>
    </source>
</evidence>
<gene>
    <name evidence="2" type="ORF">DARMORV10_A03P66610.1</name>
</gene>
<protein>
    <submittedName>
        <fullName evidence="2">(rape) hypothetical protein</fullName>
    </submittedName>
</protein>
<organism evidence="2">
    <name type="scientific">Brassica napus</name>
    <name type="common">Rape</name>
    <dbReference type="NCBI Taxonomy" id="3708"/>
    <lineage>
        <taxon>Eukaryota</taxon>
        <taxon>Viridiplantae</taxon>
        <taxon>Streptophyta</taxon>
        <taxon>Embryophyta</taxon>
        <taxon>Tracheophyta</taxon>
        <taxon>Spermatophyta</taxon>
        <taxon>Magnoliopsida</taxon>
        <taxon>eudicotyledons</taxon>
        <taxon>Gunneridae</taxon>
        <taxon>Pentapetalae</taxon>
        <taxon>rosids</taxon>
        <taxon>malvids</taxon>
        <taxon>Brassicales</taxon>
        <taxon>Brassicaceae</taxon>
        <taxon>Brassiceae</taxon>
        <taxon>Brassica</taxon>
    </lineage>
</organism>
<accession>A0A816WAG3</accession>
<dbReference type="EMBL" id="HG994357">
    <property type="protein sequence ID" value="CAF2133802.1"/>
    <property type="molecule type" value="Genomic_DNA"/>
</dbReference>
<sequence>MWKEKNLRPLVINDQGAKASVAYQDPRTEPVLMTAKAQSAAESSNTMDAKLKSTTKQTGIKDDDFTFRPSSERAHASRTQDDPLILNLIPLYDTLKIDALHVDEQGNGDHSADEDMQDVVHGNELMLVHEDNLWGDELKYEDDLTHRDGSGPSHEIVHGSSILMIKAKERSDREVMNFGDEQKALTRSVTC</sequence>
<dbReference type="AlphaFoldDB" id="A0A816WAG3"/>
<reference evidence="2" key="1">
    <citation type="submission" date="2021-01" db="EMBL/GenBank/DDBJ databases">
        <authorList>
            <consortium name="Genoscope - CEA"/>
            <person name="William W."/>
        </authorList>
    </citation>
    <scope>NUCLEOTIDE SEQUENCE</scope>
</reference>
<evidence type="ECO:0000256" key="1">
    <source>
        <dbReference type="SAM" id="MobiDB-lite"/>
    </source>
</evidence>
<proteinExistence type="predicted"/>